<evidence type="ECO:0000259" key="1">
    <source>
        <dbReference type="Pfam" id="PF01966"/>
    </source>
</evidence>
<dbReference type="AlphaFoldDB" id="A0A0F9YWS1"/>
<evidence type="ECO:0000313" key="3">
    <source>
        <dbReference type="Proteomes" id="UP000034803"/>
    </source>
</evidence>
<proteinExistence type="predicted"/>
<dbReference type="PANTHER" id="PTHR38659:SF1">
    <property type="entry name" value="METAL DEPENDENT PHOSPHOHYDROLASE"/>
    <property type="match status" value="1"/>
</dbReference>
<keyword evidence="2" id="KW-0378">Hydrolase</keyword>
<name>A0A0F9YWS1_9BACT</name>
<protein>
    <submittedName>
        <fullName evidence="2">Metal dependent phosphohydrolase</fullName>
    </submittedName>
</protein>
<dbReference type="Gene3D" id="1.10.3210.10">
    <property type="entry name" value="Hypothetical protein af1432"/>
    <property type="match status" value="1"/>
</dbReference>
<comment type="caution">
    <text evidence="2">The sequence shown here is derived from an EMBL/GenBank/DDBJ whole genome shotgun (WGS) entry which is preliminary data.</text>
</comment>
<dbReference type="Proteomes" id="UP000034803">
    <property type="component" value="Unassembled WGS sequence"/>
</dbReference>
<dbReference type="Pfam" id="PF01966">
    <property type="entry name" value="HD"/>
    <property type="match status" value="1"/>
</dbReference>
<dbReference type="SUPFAM" id="SSF109604">
    <property type="entry name" value="HD-domain/PDEase-like"/>
    <property type="match status" value="1"/>
</dbReference>
<sequence>MTREEAFNLVTSQTENKNLVKHMFAVEAAMRGLADYFKEDNNLWKIVGLIHDADYEKHPDTHPLFLIEELKKRKEDKVLINAIKTHAWQYRDGLPEPTTKLEWSLYCCDELTGLIVAVALVRPEKKLSFVTVENVLKKWPEKSFAKGVSREQISLCEEKLGIPLNQFIEIVLKSMQGISSELGL</sequence>
<dbReference type="GO" id="GO:0016787">
    <property type="term" value="F:hydrolase activity"/>
    <property type="evidence" value="ECO:0007669"/>
    <property type="project" value="UniProtKB-KW"/>
</dbReference>
<dbReference type="PANTHER" id="PTHR38659">
    <property type="entry name" value="METAL-DEPENDENT PHOSPHOHYDROLASE"/>
    <property type="match status" value="1"/>
</dbReference>
<accession>A0A0F9YWS1</accession>
<gene>
    <name evidence="2" type="ORF">UR21_C0020G0006</name>
</gene>
<dbReference type="InterPro" id="IPR006674">
    <property type="entry name" value="HD_domain"/>
</dbReference>
<reference evidence="2 3" key="1">
    <citation type="journal article" date="2015" name="Nature">
        <title>rRNA introns, odd ribosomes, and small enigmatic genomes across a large radiation of phyla.</title>
        <authorList>
            <person name="Brown C.T."/>
            <person name="Hug L.A."/>
            <person name="Thomas B.C."/>
            <person name="Sharon I."/>
            <person name="Castelle C.J."/>
            <person name="Singh A."/>
            <person name="Wilkins M.J."/>
            <person name="Williams K.H."/>
            <person name="Banfield J.F."/>
        </authorList>
    </citation>
    <scope>NUCLEOTIDE SEQUENCE [LARGE SCALE GENOMIC DNA]</scope>
</reference>
<feature type="domain" description="HD" evidence="1">
    <location>
        <begin position="21"/>
        <end position="88"/>
    </location>
</feature>
<dbReference type="EMBL" id="LBOI01000020">
    <property type="protein sequence ID" value="KKP30911.1"/>
    <property type="molecule type" value="Genomic_DNA"/>
</dbReference>
<organism evidence="2 3">
    <name type="scientific">Candidatus Woesebacteria bacterium GW2011_GWC2_31_9</name>
    <dbReference type="NCBI Taxonomy" id="1618586"/>
    <lineage>
        <taxon>Bacteria</taxon>
        <taxon>Candidatus Woeseibacteriota</taxon>
    </lineage>
</organism>
<evidence type="ECO:0000313" key="2">
    <source>
        <dbReference type="EMBL" id="KKP30911.1"/>
    </source>
</evidence>